<reference evidence="3 4" key="1">
    <citation type="journal article" date="2012" name="Genome Biol.">
        <title>The genome of the polar eukaryotic microalga coccomyxa subellipsoidea reveals traits of cold adaptation.</title>
        <authorList>
            <person name="Blanc G."/>
            <person name="Agarkova I."/>
            <person name="Grimwood J."/>
            <person name="Kuo A."/>
            <person name="Brueggeman A."/>
            <person name="Dunigan D."/>
            <person name="Gurnon J."/>
            <person name="Ladunga I."/>
            <person name="Lindquist E."/>
            <person name="Lucas S."/>
            <person name="Pangilinan J."/>
            <person name="Proschold T."/>
            <person name="Salamov A."/>
            <person name="Schmutz J."/>
            <person name="Weeks D."/>
            <person name="Yamada T."/>
            <person name="Claverie J.M."/>
            <person name="Grigoriev I."/>
            <person name="Van Etten J."/>
            <person name="Lomsadze A."/>
            <person name="Borodovsky M."/>
        </authorList>
    </citation>
    <scope>NUCLEOTIDE SEQUENCE [LARGE SCALE GENOMIC DNA]</scope>
    <source>
        <strain evidence="3 4">C-169</strain>
    </source>
</reference>
<dbReference type="InterPro" id="IPR019194">
    <property type="entry name" value="Tscrpt_elong_fac_Eaf_N"/>
</dbReference>
<protein>
    <recommendedName>
        <fullName evidence="2">Transcription elongation factor Eaf N-terminal domain-containing protein</fullName>
    </recommendedName>
</protein>
<keyword evidence="4" id="KW-1185">Reference proteome</keyword>
<dbReference type="RefSeq" id="XP_005647494.1">
    <property type="nucleotide sequence ID" value="XM_005647437.1"/>
</dbReference>
<feature type="compositionally biased region" description="Acidic residues" evidence="1">
    <location>
        <begin position="223"/>
        <end position="232"/>
    </location>
</feature>
<dbReference type="KEGG" id="csl:COCSUDRAFT_63347"/>
<comment type="caution">
    <text evidence="3">The sequence shown here is derived from an EMBL/GenBank/DDBJ whole genome shotgun (WGS) entry which is preliminary data.</text>
</comment>
<feature type="domain" description="Transcription elongation factor Eaf N-terminal" evidence="2">
    <location>
        <begin position="16"/>
        <end position="92"/>
    </location>
</feature>
<evidence type="ECO:0000256" key="1">
    <source>
        <dbReference type="SAM" id="MobiDB-lite"/>
    </source>
</evidence>
<evidence type="ECO:0000313" key="4">
    <source>
        <dbReference type="Proteomes" id="UP000007264"/>
    </source>
</evidence>
<sequence>MAANRGCDVPSAGISYPITLGDTLLSDKASHSYCSLRYDFKPASAGRFRQGSVVVNLPDAAAQGTDMSFSGRHEHSRDGLDCVAIFDGVTDESACSRRAARVPTPPPQALQPEVIADADVAGDDMVDALVAALENRASEKEWFGSDVGEAMEEEGPDQDAAHEEEAEPDRATSQTASPSPRAQGSGALAGVDMSELEREFMRAPDDSSDESDDDEALNHCSDDDSELALEDF</sequence>
<dbReference type="Pfam" id="PF09816">
    <property type="entry name" value="EAF"/>
    <property type="match status" value="1"/>
</dbReference>
<name>I0YX31_COCSC</name>
<dbReference type="EMBL" id="AGSI01000008">
    <property type="protein sequence ID" value="EIE22950.1"/>
    <property type="molecule type" value="Genomic_DNA"/>
</dbReference>
<gene>
    <name evidence="3" type="ORF">COCSUDRAFT_63347</name>
</gene>
<dbReference type="Proteomes" id="UP000007264">
    <property type="component" value="Unassembled WGS sequence"/>
</dbReference>
<dbReference type="OrthoDB" id="125903at2759"/>
<dbReference type="STRING" id="574566.I0YX31"/>
<feature type="region of interest" description="Disordered" evidence="1">
    <location>
        <begin position="151"/>
        <end position="232"/>
    </location>
</feature>
<dbReference type="AlphaFoldDB" id="I0YX31"/>
<proteinExistence type="predicted"/>
<feature type="compositionally biased region" description="Polar residues" evidence="1">
    <location>
        <begin position="171"/>
        <end position="182"/>
    </location>
</feature>
<evidence type="ECO:0000259" key="2">
    <source>
        <dbReference type="Pfam" id="PF09816"/>
    </source>
</evidence>
<accession>I0YX31</accession>
<feature type="compositionally biased region" description="Acidic residues" evidence="1">
    <location>
        <begin position="206"/>
        <end position="215"/>
    </location>
</feature>
<feature type="compositionally biased region" description="Acidic residues" evidence="1">
    <location>
        <begin position="151"/>
        <end position="167"/>
    </location>
</feature>
<evidence type="ECO:0000313" key="3">
    <source>
        <dbReference type="EMBL" id="EIE22950.1"/>
    </source>
</evidence>
<feature type="compositionally biased region" description="Basic and acidic residues" evidence="1">
    <location>
        <begin position="195"/>
        <end position="205"/>
    </location>
</feature>
<organism evidence="3 4">
    <name type="scientific">Coccomyxa subellipsoidea (strain C-169)</name>
    <name type="common">Green microalga</name>
    <dbReference type="NCBI Taxonomy" id="574566"/>
    <lineage>
        <taxon>Eukaryota</taxon>
        <taxon>Viridiplantae</taxon>
        <taxon>Chlorophyta</taxon>
        <taxon>core chlorophytes</taxon>
        <taxon>Trebouxiophyceae</taxon>
        <taxon>Trebouxiophyceae incertae sedis</taxon>
        <taxon>Coccomyxaceae</taxon>
        <taxon>Coccomyxa</taxon>
        <taxon>Coccomyxa subellipsoidea</taxon>
    </lineage>
</organism>
<dbReference type="GeneID" id="17040938"/>